<evidence type="ECO:0000313" key="2">
    <source>
        <dbReference type="EMBL" id="SDT96057.1"/>
    </source>
</evidence>
<protein>
    <recommendedName>
        <fullName evidence="4">Thymidine phosphorylase</fullName>
    </recommendedName>
</protein>
<dbReference type="OrthoDB" id="6188167at2"/>
<evidence type="ECO:0008006" key="4">
    <source>
        <dbReference type="Google" id="ProtNLM"/>
    </source>
</evidence>
<sequence>MTNDSKVVPLSARDGDAAAAADAKQRPSALPVPLRPVREQALVFLRTTLVALFDNADDSLFEMADKAGSNTDQSLYFEAMRAIRLRRHAIEKACLGRLERELEELNNYTSSASKDSLSHFALDTLTLVQPDELEQTVAMDNMVNRVAGRNATALTQLAVRMNSLVKAQVDESANPLGPANLAQYFVDALAPLELDIKVRLIVLKLFERYVLNESDALYQQLNEILVHAGILPDLRLHAQRSTRPAAPGNAGSSSAAQSYPSGAGSDQPVAADSPLNLFADLVSSWRHASGDAALAPLGQQNARPVQQQELLQLLGQLHVDSEAMTGSALRMQIRDLLTGLHSRTGESRGLERVDDDVISLVSMLFDFILDDDQLPGALKALIGRLQLPVLRLAIADKSFFSRSSHPARKLINELARATLGWSDHDDLTRDKLHEQIEQTVERLLEVSDPQPELFAELHAELSGYVRQEQRRSDRLEQRTRDAEEGRARVDAARHDVAGALNELLLGRSLPVVALDVLRDVWSQQLQMVALREGSDSPQWRQSMAMAKALVASFANVEEADKPERLAAASKLREKMQSALLESGLDSPQALQQLHDLAAAHESMFASKPVVKPERAAEAPKEPQADTTPVAAKRAVDANETSPETDKLQPAADVVAAADPAVEEQPVASPEIVQVVAPVLESPVVEEAPELITDLPDNRSLAWVASLNVGSWFGLIKAEGESEQRCKLAAHISFSRKYIFVNRAGVKMAEFTESNLIKHYEQGLIRLLDDNQLFDRALESVIGNLRQLQDRR</sequence>
<feature type="compositionally biased region" description="Basic and acidic residues" evidence="1">
    <location>
        <begin position="610"/>
        <end position="623"/>
    </location>
</feature>
<dbReference type="RefSeq" id="WP_092384446.1">
    <property type="nucleotide sequence ID" value="NZ_LT629787.1"/>
</dbReference>
<feature type="compositionally biased region" description="Low complexity" evidence="1">
    <location>
        <begin position="244"/>
        <end position="258"/>
    </location>
</feature>
<dbReference type="STRING" id="1434072.SAMN05216210_0846"/>
<keyword evidence="3" id="KW-1185">Reference proteome</keyword>
<feature type="region of interest" description="Disordered" evidence="1">
    <location>
        <begin position="608"/>
        <end position="650"/>
    </location>
</feature>
<dbReference type="InterPro" id="IPR012434">
    <property type="entry name" value="DUF1631"/>
</dbReference>
<proteinExistence type="predicted"/>
<dbReference type="EMBL" id="LT629787">
    <property type="protein sequence ID" value="SDT96057.1"/>
    <property type="molecule type" value="Genomic_DNA"/>
</dbReference>
<dbReference type="Proteomes" id="UP000243924">
    <property type="component" value="Chromosome I"/>
</dbReference>
<evidence type="ECO:0000313" key="3">
    <source>
        <dbReference type="Proteomes" id="UP000243924"/>
    </source>
</evidence>
<feature type="region of interest" description="Disordered" evidence="1">
    <location>
        <begin position="239"/>
        <end position="267"/>
    </location>
</feature>
<accession>A0A1H2ELR9</accession>
<organism evidence="2 3">
    <name type="scientific">Halopseudomonas salegens</name>
    <dbReference type="NCBI Taxonomy" id="1434072"/>
    <lineage>
        <taxon>Bacteria</taxon>
        <taxon>Pseudomonadati</taxon>
        <taxon>Pseudomonadota</taxon>
        <taxon>Gammaproteobacteria</taxon>
        <taxon>Pseudomonadales</taxon>
        <taxon>Pseudomonadaceae</taxon>
        <taxon>Halopseudomonas</taxon>
    </lineage>
</organism>
<dbReference type="AlphaFoldDB" id="A0A1H2ELR9"/>
<reference evidence="3" key="1">
    <citation type="submission" date="2016-10" db="EMBL/GenBank/DDBJ databases">
        <authorList>
            <person name="Varghese N."/>
            <person name="Submissions S."/>
        </authorList>
    </citation>
    <scope>NUCLEOTIDE SEQUENCE [LARGE SCALE GENOMIC DNA]</scope>
    <source>
        <strain evidence="3">CECT 8338</strain>
    </source>
</reference>
<dbReference type="Pfam" id="PF07793">
    <property type="entry name" value="DUF1631"/>
    <property type="match status" value="1"/>
</dbReference>
<name>A0A1H2ELR9_9GAMM</name>
<evidence type="ECO:0000256" key="1">
    <source>
        <dbReference type="SAM" id="MobiDB-lite"/>
    </source>
</evidence>
<gene>
    <name evidence="2" type="ORF">SAMN05216210_0846</name>
</gene>
<feature type="region of interest" description="Disordered" evidence="1">
    <location>
        <begin position="1"/>
        <end position="28"/>
    </location>
</feature>